<gene>
    <name evidence="2" type="ORF">c0_g1_i1</name>
</gene>
<dbReference type="OrthoDB" id="76173at2759"/>
<protein>
    <submittedName>
        <fullName evidence="2">Uncharacterized protein</fullName>
    </submittedName>
</protein>
<feature type="region of interest" description="Disordered" evidence="1">
    <location>
        <begin position="389"/>
        <end position="411"/>
    </location>
</feature>
<evidence type="ECO:0000256" key="1">
    <source>
        <dbReference type="SAM" id="MobiDB-lite"/>
    </source>
</evidence>
<feature type="region of interest" description="Disordered" evidence="1">
    <location>
        <begin position="268"/>
        <end position="310"/>
    </location>
</feature>
<name>A0A0K8U2I1_BACLA</name>
<organism evidence="2">
    <name type="scientific">Bactrocera latifrons</name>
    <name type="common">Malaysian fruit fly</name>
    <name type="synonym">Chaetodacus latifrons</name>
    <dbReference type="NCBI Taxonomy" id="174628"/>
    <lineage>
        <taxon>Eukaryota</taxon>
        <taxon>Metazoa</taxon>
        <taxon>Ecdysozoa</taxon>
        <taxon>Arthropoda</taxon>
        <taxon>Hexapoda</taxon>
        <taxon>Insecta</taxon>
        <taxon>Pterygota</taxon>
        <taxon>Neoptera</taxon>
        <taxon>Endopterygota</taxon>
        <taxon>Diptera</taxon>
        <taxon>Brachycera</taxon>
        <taxon>Muscomorpha</taxon>
        <taxon>Tephritoidea</taxon>
        <taxon>Tephritidae</taxon>
        <taxon>Bactrocera</taxon>
        <taxon>Bactrocera</taxon>
    </lineage>
</organism>
<accession>A0A0K8U2I1</accession>
<feature type="compositionally biased region" description="Polar residues" evidence="1">
    <location>
        <begin position="268"/>
        <end position="279"/>
    </location>
</feature>
<dbReference type="AlphaFoldDB" id="A0A0K8U2I1"/>
<evidence type="ECO:0000313" key="2">
    <source>
        <dbReference type="EMBL" id="JAI20964.1"/>
    </source>
</evidence>
<proteinExistence type="predicted"/>
<reference evidence="2" key="1">
    <citation type="submission" date="2015-06" db="EMBL/GenBank/DDBJ databases">
        <authorList>
            <person name="Hoefler B.C."/>
            <person name="Straight P.D."/>
        </authorList>
    </citation>
    <scope>NUCLEOTIDE SEQUENCE</scope>
</reference>
<sequence length="488" mass="53950">MFRPETEDMLPRCAPKPSVPLDMNTAGIVRPTVPELSILFGAQQGPPTSTSTLPAATSEPTQPTYAAWKKQVLPKVSFPPIGAEVYSINGHVVNSTNVISAPAKPILVNQPSAADNTPITSNVYPQRSIAVNTAPMCPVGNSIDVTSRLGGSMQLPQYRRNLDPPLTIQEIKEDNVNSRVPDIPTIMAHQQNQKLFTAKSDVLTICAGTQTDLSLVSDFRRIDAALLTRLATKEDIKQLHSIFGELRTDQIRVINLVEKLLNQHQANSISVPRQDASTQCRDKGSCDNERKTRSPEALTEKSNNENSVVAPSAGYQPIKDMPIFALDSPRQPAAQSTAYQPNTPCNIKSSADNMIHNKPNTEQSMLMNELALKYLPNEKLNELLHELNISPTPPKQTTPLRPIENTQKRPSDISNASYKYLQKYRLLPEGKNEIKEQLTPVGSPLMQVAQQQPQHQSPYQQRLASPCILSPQTAMLDLEHIRRQPKLI</sequence>
<dbReference type="EMBL" id="GDHF01031350">
    <property type="protein sequence ID" value="JAI20964.1"/>
    <property type="molecule type" value="Transcribed_RNA"/>
</dbReference>
<feature type="compositionally biased region" description="Basic and acidic residues" evidence="1">
    <location>
        <begin position="280"/>
        <end position="303"/>
    </location>
</feature>